<dbReference type="EMBL" id="JAUQTB010000003">
    <property type="protein sequence ID" value="MDO7906420.1"/>
    <property type="molecule type" value="Genomic_DNA"/>
</dbReference>
<evidence type="ECO:0000313" key="3">
    <source>
        <dbReference type="Proteomes" id="UP001240171"/>
    </source>
</evidence>
<dbReference type="RefSeq" id="WP_305023613.1">
    <property type="nucleotide sequence ID" value="NZ_JAUQTB010000003.1"/>
</dbReference>
<sequence length="280" mass="29864">MSKKWFLLAALLILIGAGGAAVFGFGSQEGDDYEQKWTFSSQELRSLLIENAGSARIEFAPSSNSEGSVLVKGKWSKDDIERMKETALENGQLDLDISKKQGFRLFSIFNKDYTQKVTVSLPQNSELERLAIKGTSGDIALADTQARNMSIQLTSGTMDLSSLTADQLDLSITSGDINAQNIKANVTANASSGQIKMNELNGSATVKLTSGDVDIRQKTAAGVDITCSSGNVNVQVAADFKGSYDARATAGEVSIPESVGESKDIIKIRTTSGDINVNHP</sequence>
<reference evidence="2 3" key="1">
    <citation type="submission" date="2023-07" db="EMBL/GenBank/DDBJ databases">
        <title>Paenibacillus sp. JX-17 nov. isolated from soil.</title>
        <authorList>
            <person name="Wan Y."/>
            <person name="Liu B."/>
        </authorList>
    </citation>
    <scope>NUCLEOTIDE SEQUENCE [LARGE SCALE GENOMIC DNA]</scope>
    <source>
        <strain evidence="2 3">JX-17</strain>
    </source>
</reference>
<organism evidence="2 3">
    <name type="scientific">Paenibacillus lacisoli</name>
    <dbReference type="NCBI Taxonomy" id="3064525"/>
    <lineage>
        <taxon>Bacteria</taxon>
        <taxon>Bacillati</taxon>
        <taxon>Bacillota</taxon>
        <taxon>Bacilli</taxon>
        <taxon>Bacillales</taxon>
        <taxon>Paenibacillaceae</taxon>
        <taxon>Paenibacillus</taxon>
    </lineage>
</organism>
<proteinExistence type="predicted"/>
<name>A0ABT9CAX8_9BACL</name>
<accession>A0ABT9CAX8</accession>
<dbReference type="InterPro" id="IPR025164">
    <property type="entry name" value="Toastrack_DUF4097"/>
</dbReference>
<gene>
    <name evidence="2" type="ORF">Q5741_08315</name>
</gene>
<evidence type="ECO:0000259" key="1">
    <source>
        <dbReference type="Pfam" id="PF13349"/>
    </source>
</evidence>
<protein>
    <submittedName>
        <fullName evidence="2">DUF4097 family beta strand repeat-containing protein</fullName>
    </submittedName>
</protein>
<evidence type="ECO:0000313" key="2">
    <source>
        <dbReference type="EMBL" id="MDO7906420.1"/>
    </source>
</evidence>
<dbReference type="PANTHER" id="PTHR34094">
    <property type="match status" value="1"/>
</dbReference>
<dbReference type="PANTHER" id="PTHR34094:SF1">
    <property type="entry name" value="PROTEIN FAM185A"/>
    <property type="match status" value="1"/>
</dbReference>
<feature type="domain" description="DUF4097" evidence="1">
    <location>
        <begin position="47"/>
        <end position="277"/>
    </location>
</feature>
<keyword evidence="3" id="KW-1185">Reference proteome</keyword>
<dbReference type="Pfam" id="PF13349">
    <property type="entry name" value="DUF4097"/>
    <property type="match status" value="1"/>
</dbReference>
<dbReference type="Proteomes" id="UP001240171">
    <property type="component" value="Unassembled WGS sequence"/>
</dbReference>
<comment type="caution">
    <text evidence="2">The sequence shown here is derived from an EMBL/GenBank/DDBJ whole genome shotgun (WGS) entry which is preliminary data.</text>
</comment>